<dbReference type="SUPFAM" id="SSF160191">
    <property type="entry name" value="YcgL-like"/>
    <property type="match status" value="1"/>
</dbReference>
<accession>A0A1V3NS13</accession>
<feature type="domain" description="YcgL" evidence="2">
    <location>
        <begin position="1"/>
        <end position="81"/>
    </location>
</feature>
<evidence type="ECO:0000313" key="3">
    <source>
        <dbReference type="EMBL" id="OOG27840.1"/>
    </source>
</evidence>
<gene>
    <name evidence="3" type="ORF">B1C78_02725</name>
</gene>
<sequence length="81" mass="9339">MRVYVYRSSRRTDTYIYLAGKDDFAAIPDSLMQVFGAPRFALEFDLTPERALAQEDPRAVLASLRDRGFHLQMPADNERPM</sequence>
<dbReference type="EMBL" id="MVBK01000015">
    <property type="protein sequence ID" value="OOG27840.1"/>
    <property type="molecule type" value="Genomic_DNA"/>
</dbReference>
<dbReference type="InterPro" id="IPR027354">
    <property type="entry name" value="YcgL_dom"/>
</dbReference>
<dbReference type="PANTHER" id="PTHR38109">
    <property type="entry name" value="PROTEIN YCGL"/>
    <property type="match status" value="1"/>
</dbReference>
<proteinExistence type="inferred from homology"/>
<dbReference type="AlphaFoldDB" id="A0A1V3NS13"/>
<dbReference type="PANTHER" id="PTHR38109:SF1">
    <property type="entry name" value="PROTEIN YCGL"/>
    <property type="match status" value="1"/>
</dbReference>
<protein>
    <recommendedName>
        <fullName evidence="1">YcgL domain-containing protein B1C78_02725</fullName>
    </recommendedName>
</protein>
<dbReference type="STRING" id="108003.B1C78_02725"/>
<evidence type="ECO:0000259" key="2">
    <source>
        <dbReference type="PROSITE" id="PS51648"/>
    </source>
</evidence>
<reference evidence="3 4" key="1">
    <citation type="submission" date="2017-02" db="EMBL/GenBank/DDBJ databases">
        <title>Genomic diversity within the haloalkaliphilic genus Thioalkalivibrio.</title>
        <authorList>
            <person name="Ahn A.-C."/>
            <person name="Meier-Kolthoff J."/>
            <person name="Overmars L."/>
            <person name="Richter M."/>
            <person name="Woyke T."/>
            <person name="Sorokin D.Y."/>
            <person name="Muyzer G."/>
        </authorList>
    </citation>
    <scope>NUCLEOTIDE SEQUENCE [LARGE SCALE GENOMIC DNA]</scope>
    <source>
        <strain evidence="3 4">ALJD</strain>
    </source>
</reference>
<dbReference type="Gene3D" id="3.10.510.20">
    <property type="entry name" value="YcgL domain"/>
    <property type="match status" value="1"/>
</dbReference>
<dbReference type="HAMAP" id="MF_01866">
    <property type="entry name" value="UPF0745"/>
    <property type="match status" value="1"/>
</dbReference>
<dbReference type="OrthoDB" id="7062382at2"/>
<dbReference type="RefSeq" id="WP_077277601.1">
    <property type="nucleotide sequence ID" value="NZ_MVBK01000015.1"/>
</dbReference>
<dbReference type="PROSITE" id="PS51648">
    <property type="entry name" value="YCGL"/>
    <property type="match status" value="1"/>
</dbReference>
<organism evidence="3 4">
    <name type="scientific">Thioalkalivibrio denitrificans</name>
    <dbReference type="NCBI Taxonomy" id="108003"/>
    <lineage>
        <taxon>Bacteria</taxon>
        <taxon>Pseudomonadati</taxon>
        <taxon>Pseudomonadota</taxon>
        <taxon>Gammaproteobacteria</taxon>
        <taxon>Chromatiales</taxon>
        <taxon>Ectothiorhodospiraceae</taxon>
        <taxon>Thioalkalivibrio</taxon>
    </lineage>
</organism>
<keyword evidence="4" id="KW-1185">Reference proteome</keyword>
<evidence type="ECO:0000313" key="4">
    <source>
        <dbReference type="Proteomes" id="UP000189462"/>
    </source>
</evidence>
<evidence type="ECO:0000256" key="1">
    <source>
        <dbReference type="HAMAP-Rule" id="MF_01866"/>
    </source>
</evidence>
<name>A0A1V3NS13_9GAMM</name>
<comment type="caution">
    <text evidence="3">The sequence shown here is derived from an EMBL/GenBank/DDBJ whole genome shotgun (WGS) entry which is preliminary data.</text>
</comment>
<dbReference type="Pfam" id="PF05166">
    <property type="entry name" value="YcgL"/>
    <property type="match status" value="1"/>
</dbReference>
<dbReference type="InterPro" id="IPR038068">
    <property type="entry name" value="YcgL-like_sf"/>
</dbReference>
<dbReference type="Proteomes" id="UP000189462">
    <property type="component" value="Unassembled WGS sequence"/>
</dbReference>